<dbReference type="GO" id="GO:0005576">
    <property type="term" value="C:extracellular region"/>
    <property type="evidence" value="ECO:0007669"/>
    <property type="project" value="UniProtKB-SubCell"/>
</dbReference>
<evidence type="ECO:0000256" key="6">
    <source>
        <dbReference type="ARBA" id="ARBA00023004"/>
    </source>
</evidence>
<feature type="region of interest" description="Disordered" evidence="8">
    <location>
        <begin position="911"/>
        <end position="930"/>
    </location>
</feature>
<dbReference type="GO" id="GO:0046872">
    <property type="term" value="F:metal ion binding"/>
    <property type="evidence" value="ECO:0007669"/>
    <property type="project" value="UniProtKB-KW"/>
</dbReference>
<evidence type="ECO:0000256" key="8">
    <source>
        <dbReference type="SAM" id="MobiDB-lite"/>
    </source>
</evidence>
<evidence type="ECO:0000256" key="5">
    <source>
        <dbReference type="ARBA" id="ARBA00022729"/>
    </source>
</evidence>
<reference evidence="9 10" key="1">
    <citation type="submission" date="2024-03" db="EMBL/GenBank/DDBJ databases">
        <title>The genome assembly and annotation of the cricket Gryllus longicercus Weissman &amp; Gray.</title>
        <authorList>
            <person name="Szrajer S."/>
            <person name="Gray D."/>
            <person name="Ylla G."/>
        </authorList>
    </citation>
    <scope>NUCLEOTIDE SEQUENCE [LARGE SCALE GENOMIC DNA]</scope>
    <source>
        <strain evidence="9">DAG 2021-001</strain>
        <tissue evidence="9">Whole body minus gut</tissue>
    </source>
</reference>
<feature type="compositionally biased region" description="Polar residues" evidence="8">
    <location>
        <begin position="1232"/>
        <end position="1248"/>
    </location>
</feature>
<feature type="compositionally biased region" description="Basic and acidic residues" evidence="8">
    <location>
        <begin position="966"/>
        <end position="975"/>
    </location>
</feature>
<feature type="region of interest" description="Disordered" evidence="8">
    <location>
        <begin position="1329"/>
        <end position="1415"/>
    </location>
</feature>
<dbReference type="PANTHER" id="PTHR11475">
    <property type="entry name" value="OXIDASE/PEROXIDASE"/>
    <property type="match status" value="1"/>
</dbReference>
<feature type="compositionally biased region" description="Acidic residues" evidence="8">
    <location>
        <begin position="1392"/>
        <end position="1409"/>
    </location>
</feature>
<keyword evidence="2" id="KW-0964">Secreted</keyword>
<dbReference type="SUPFAM" id="SSF48113">
    <property type="entry name" value="Heme-dependent peroxidases"/>
    <property type="match status" value="1"/>
</dbReference>
<comment type="caution">
    <text evidence="9">The sequence shown here is derived from an EMBL/GenBank/DDBJ whole genome shotgun (WGS) entry which is preliminary data.</text>
</comment>
<dbReference type="GO" id="GO:0004601">
    <property type="term" value="F:peroxidase activity"/>
    <property type="evidence" value="ECO:0007669"/>
    <property type="project" value="UniProtKB-KW"/>
</dbReference>
<keyword evidence="3" id="KW-0575">Peroxidase</keyword>
<feature type="compositionally biased region" description="Polar residues" evidence="8">
    <location>
        <begin position="881"/>
        <end position="894"/>
    </location>
</feature>
<feature type="region of interest" description="Disordered" evidence="8">
    <location>
        <begin position="109"/>
        <end position="133"/>
    </location>
</feature>
<feature type="region of interest" description="Disordered" evidence="8">
    <location>
        <begin position="1091"/>
        <end position="1133"/>
    </location>
</feature>
<dbReference type="Proteomes" id="UP001378592">
    <property type="component" value="Unassembled WGS sequence"/>
</dbReference>
<keyword evidence="5" id="KW-0732">Signal</keyword>
<dbReference type="InterPro" id="IPR010255">
    <property type="entry name" value="Haem_peroxidase_sf"/>
</dbReference>
<comment type="subcellular location">
    <subcellularLocation>
        <location evidence="1">Secreted</location>
    </subcellularLocation>
</comment>
<dbReference type="EMBL" id="JAZDUA010000324">
    <property type="protein sequence ID" value="KAK7794659.1"/>
    <property type="molecule type" value="Genomic_DNA"/>
</dbReference>
<feature type="compositionally biased region" description="Basic and acidic residues" evidence="8">
    <location>
        <begin position="1353"/>
        <end position="1364"/>
    </location>
</feature>
<evidence type="ECO:0000256" key="2">
    <source>
        <dbReference type="ARBA" id="ARBA00022525"/>
    </source>
</evidence>
<dbReference type="PRINTS" id="PR00457">
    <property type="entry name" value="ANPEROXIDASE"/>
</dbReference>
<evidence type="ECO:0000313" key="10">
    <source>
        <dbReference type="Proteomes" id="UP001378592"/>
    </source>
</evidence>
<feature type="compositionally biased region" description="Polar residues" evidence="8">
    <location>
        <begin position="1091"/>
        <end position="1117"/>
    </location>
</feature>
<evidence type="ECO:0000313" key="9">
    <source>
        <dbReference type="EMBL" id="KAK7794659.1"/>
    </source>
</evidence>
<feature type="region of interest" description="Disordered" evidence="8">
    <location>
        <begin position="1"/>
        <end position="25"/>
    </location>
</feature>
<evidence type="ECO:0000256" key="1">
    <source>
        <dbReference type="ARBA" id="ARBA00004613"/>
    </source>
</evidence>
<feature type="compositionally biased region" description="Polar residues" evidence="8">
    <location>
        <begin position="1292"/>
        <end position="1315"/>
    </location>
</feature>
<dbReference type="PANTHER" id="PTHR11475:SF109">
    <property type="entry name" value="CHORION PEROXIDASE-LIKE PROTEIN"/>
    <property type="match status" value="1"/>
</dbReference>
<evidence type="ECO:0000256" key="7">
    <source>
        <dbReference type="PIRSR" id="PIRSR619791-2"/>
    </source>
</evidence>
<organism evidence="9 10">
    <name type="scientific">Gryllus longicercus</name>
    <dbReference type="NCBI Taxonomy" id="2509291"/>
    <lineage>
        <taxon>Eukaryota</taxon>
        <taxon>Metazoa</taxon>
        <taxon>Ecdysozoa</taxon>
        <taxon>Arthropoda</taxon>
        <taxon>Hexapoda</taxon>
        <taxon>Insecta</taxon>
        <taxon>Pterygota</taxon>
        <taxon>Neoptera</taxon>
        <taxon>Polyneoptera</taxon>
        <taxon>Orthoptera</taxon>
        <taxon>Ensifera</taxon>
        <taxon>Gryllidea</taxon>
        <taxon>Grylloidea</taxon>
        <taxon>Gryllidae</taxon>
        <taxon>Gryllinae</taxon>
        <taxon>Gryllus</taxon>
    </lineage>
</organism>
<feature type="region of interest" description="Disordered" evidence="8">
    <location>
        <begin position="941"/>
        <end position="1079"/>
    </location>
</feature>
<dbReference type="GO" id="GO:0020037">
    <property type="term" value="F:heme binding"/>
    <property type="evidence" value="ECO:0007669"/>
    <property type="project" value="InterPro"/>
</dbReference>
<dbReference type="Gene3D" id="1.10.640.10">
    <property type="entry name" value="Haem peroxidase domain superfamily, animal type"/>
    <property type="match status" value="1"/>
</dbReference>
<keyword evidence="3" id="KW-0560">Oxidoreductase</keyword>
<dbReference type="GO" id="GO:0006979">
    <property type="term" value="P:response to oxidative stress"/>
    <property type="evidence" value="ECO:0007669"/>
    <property type="project" value="InterPro"/>
</dbReference>
<sequence>MGREGAPSGGVVEGRGGGGGGGGRQRLRGFERAAVVRAADFGLERMRVLLEEYEPRIYRRGAVLGAGAPARYVAAFNAQGAQERKLAQFGYAALQATSMLVRGDGDLADEEELEERGGGAGGGKRKGRGWREAQVPRVSLRHTALGRQCPSPAAPRPCPSAARARFRSFDGRCNHPDHPQRGAAGTPLRRLLPPHYKDGLERARDAASGGPLPSARAVSVAVHGARDVDLAAVTHLLMQWGQLVDHDLTASAQTRGFNASVPKCCTDDGSAEMPSDLQHPDCMPIAVAPDDWFLGPLGVRCMEFVRSGAAPRPGCALGPRDQLNRVTAFLDGSAVYGSSPAEARRLRLRRGGLLRYRRVHGRLPLLPAATHAVDLCAGAGAHAREHGGGAGAHGCFDAGDGRVNEQPGLIAAHALLLRLHNRVATRLAHLNAHWDDERLFQEARRVVGAALQHVTYREFLPLVLGPDVVKSFGLGLVRRGYFEGYDPRVNPAVANAFATAAFRFGHSLVQNSLLRCDRSHRPLPANFSLHEELTKPAYLHHVGSVDELLLGMCAQPAQKRDEFITEQLTNHLFQTSHLRWGMDLAAINIQRGRDHGLAPYNTWREACGLQPFTNWVQMLKVMSPETQRKFKKIYRDIDDVDLFPGAMSEKPVSGGLVGPTFACILAQQFSNLRRGDRFWYENGGFESSFTPAQLHQLRKITLARILCDNLDSIDTIQPFVFLASDNDRNKYMPCEKIPNFELTPWTEHRIVNEYDSHHHGDYNDQENHYGESSTTKHPPYHSQHDHDSYLTTQEHHYHKPTESHHYHNPTESHHYHNPTESHHYHKPTESHHYYEHTTETHHHSHYQQPIQPPENHYHKPIINDYQKPILLPPEQDHYGLHSSSKPTYKPKPQNNYSISYIYEFDLEHKPKPTPTPTYSKPKPSINPTPSYTVIHVHHSVEHHPSTGHSDSYHSPVHSKPGYQPPDHPKPLHHGDSYLPNHSHGQKGDTYTSQSDSYLPPKPHNTFRPIKTTTQKPVIKPYYPTEDSDRPPSVDNYGPDVFPSDSHKPPADSYRPIKPNVQDYGYYKPVTDGYKPPDTSAYKPPHIYGSSSYSNNYRPTKPTTTGLNKPTYGSSNPYYENHGTPKPTIDKYGPPKPDQNYYKPSQYETSTVTYPKPEIIYSDPKPSMNENHHSTNPIMQQYPKPIRPLKGSSQYTVIEVQHEYSSSDECKDPSHIKPSSIVNADSAHDSYHPPSQNHGNHGNFANSHSKPFIYHSHNSKPKPPSNLESEDTPLIIFTSVSTKSSGAHRLKGNQKNSSSEATNSSRFNVYNSQTNDENIKHDFSKYVSLKTSPELPTPGLGAEARNTAQMGADNSDKWTFDAKEVDDSEEIPEVPYLPSDPESVRELPHPIIEENDEFSGEEDDDDDDELDSRSLW</sequence>
<keyword evidence="10" id="KW-1185">Reference proteome</keyword>
<dbReference type="Pfam" id="PF03098">
    <property type="entry name" value="An_peroxidase"/>
    <property type="match status" value="1"/>
</dbReference>
<dbReference type="InterPro" id="IPR037120">
    <property type="entry name" value="Haem_peroxidase_sf_animal"/>
</dbReference>
<feature type="region of interest" description="Disordered" evidence="8">
    <location>
        <begin position="1205"/>
        <end position="1316"/>
    </location>
</feature>
<feature type="compositionally biased region" description="Basic and acidic residues" evidence="8">
    <location>
        <begin position="1381"/>
        <end position="1391"/>
    </location>
</feature>
<dbReference type="GO" id="GO:0022412">
    <property type="term" value="P:cellular process involved in reproduction in multicellular organism"/>
    <property type="evidence" value="ECO:0007669"/>
    <property type="project" value="UniProtKB-ARBA"/>
</dbReference>
<keyword evidence="7" id="KW-0479">Metal-binding</keyword>
<feature type="compositionally biased region" description="Basic and acidic residues" evidence="8">
    <location>
        <begin position="169"/>
        <end position="180"/>
    </location>
</feature>
<feature type="region of interest" description="Disordered" evidence="8">
    <location>
        <begin position="169"/>
        <end position="194"/>
    </location>
</feature>
<protein>
    <submittedName>
        <fullName evidence="9">Uncharacterized protein</fullName>
    </submittedName>
</protein>
<dbReference type="CDD" id="cd09823">
    <property type="entry name" value="peroxinectin_like"/>
    <property type="match status" value="1"/>
</dbReference>
<keyword evidence="6 7" id="KW-0408">Iron</keyword>
<dbReference type="FunFam" id="1.10.640.10:FF:000003">
    <property type="entry name" value="chorion peroxidase"/>
    <property type="match status" value="1"/>
</dbReference>
<dbReference type="PROSITE" id="PS50292">
    <property type="entry name" value="PEROXIDASE_3"/>
    <property type="match status" value="1"/>
</dbReference>
<dbReference type="InterPro" id="IPR019791">
    <property type="entry name" value="Haem_peroxidase_animal"/>
</dbReference>
<name>A0AAN9VNN9_9ORTH</name>
<keyword evidence="4 7" id="KW-0349">Heme</keyword>
<accession>A0AAN9VNN9</accession>
<feature type="compositionally biased region" description="Basic and acidic residues" evidence="8">
    <location>
        <begin position="782"/>
        <end position="841"/>
    </location>
</feature>
<feature type="compositionally biased region" description="Gly residues" evidence="8">
    <location>
        <begin position="7"/>
        <end position="24"/>
    </location>
</feature>
<feature type="binding site" description="axial binding residue" evidence="7">
    <location>
        <position position="506"/>
    </location>
    <ligand>
        <name>heme b</name>
        <dbReference type="ChEBI" id="CHEBI:60344"/>
    </ligand>
    <ligandPart>
        <name>Fe</name>
        <dbReference type="ChEBI" id="CHEBI:18248"/>
    </ligandPart>
</feature>
<gene>
    <name evidence="9" type="ORF">R5R35_003777</name>
</gene>
<feature type="region of interest" description="Disordered" evidence="8">
    <location>
        <begin position="756"/>
        <end position="894"/>
    </location>
</feature>
<evidence type="ECO:0000256" key="3">
    <source>
        <dbReference type="ARBA" id="ARBA00022559"/>
    </source>
</evidence>
<evidence type="ECO:0000256" key="4">
    <source>
        <dbReference type="ARBA" id="ARBA00022617"/>
    </source>
</evidence>
<feature type="compositionally biased region" description="Basic and acidic residues" evidence="8">
    <location>
        <begin position="756"/>
        <end position="769"/>
    </location>
</feature>
<proteinExistence type="predicted"/>